<reference evidence="1 2" key="1">
    <citation type="journal article" date="2014" name="Genome Biol. Evol.">
        <title>Acetic acid bacteria genomes reveal functional traits for adaptation to life in insect guts.</title>
        <authorList>
            <person name="Chouaia B."/>
            <person name="Gaiarsa S."/>
            <person name="Crotti E."/>
            <person name="Comandatore F."/>
            <person name="Degli Esposti M."/>
            <person name="Ricci I."/>
            <person name="Alma A."/>
            <person name="Favia G."/>
            <person name="Bandi C."/>
            <person name="Daffonchio D."/>
        </authorList>
    </citation>
    <scope>NUCLEOTIDE SEQUENCE [LARGE SCALE GENOMIC DNA]</scope>
    <source>
        <strain evidence="1 2">SF2.1</strain>
    </source>
</reference>
<gene>
    <name evidence="1" type="ORF">ASAP_0771</name>
</gene>
<organism evidence="1 2">
    <name type="scientific">Asaia bogorensis</name>
    <dbReference type="NCBI Taxonomy" id="91915"/>
    <lineage>
        <taxon>Bacteria</taxon>
        <taxon>Pseudomonadati</taxon>
        <taxon>Pseudomonadota</taxon>
        <taxon>Alphaproteobacteria</taxon>
        <taxon>Acetobacterales</taxon>
        <taxon>Acetobacteraceae</taxon>
        <taxon>Asaia</taxon>
    </lineage>
</organism>
<dbReference type="Proteomes" id="UP000027583">
    <property type="component" value="Unassembled WGS sequence"/>
</dbReference>
<protein>
    <submittedName>
        <fullName evidence="1">Uncharacterized protein</fullName>
    </submittedName>
</protein>
<accession>A0A060QHU3</accession>
<sequence>MLLCPSTPAEARYTRSTIAFLLIDTNQGSITRNPGHVFQTAPLAKGDGSF</sequence>
<comment type="caution">
    <text evidence="1">The sequence shown here is derived from an EMBL/GenBank/DDBJ whole genome shotgun (WGS) entry which is preliminary data.</text>
</comment>
<evidence type="ECO:0000313" key="2">
    <source>
        <dbReference type="Proteomes" id="UP000027583"/>
    </source>
</evidence>
<dbReference type="EMBL" id="CBLX010000004">
    <property type="protein sequence ID" value="CDG38816.1"/>
    <property type="molecule type" value="Genomic_DNA"/>
</dbReference>
<name>A0A060QHU3_9PROT</name>
<evidence type="ECO:0000313" key="1">
    <source>
        <dbReference type="EMBL" id="CDG38816.1"/>
    </source>
</evidence>
<proteinExistence type="predicted"/>
<dbReference type="AlphaFoldDB" id="A0A060QHU3"/>
<reference evidence="1 2" key="2">
    <citation type="journal article" date="2014" name="PLoS ONE">
        <title>Evolution of mitochondria reconstructed from the energy metabolism of living bacteria.</title>
        <authorList>
            <person name="Degli Esposti M."/>
            <person name="Chouaia B."/>
            <person name="Comandatore F."/>
            <person name="Crotti E."/>
            <person name="Sassera D."/>
            <person name="Lievens P.M."/>
            <person name="Daffonchio D."/>
            <person name="Bandi C."/>
        </authorList>
    </citation>
    <scope>NUCLEOTIDE SEQUENCE [LARGE SCALE GENOMIC DNA]</scope>
    <source>
        <strain evidence="1 2">SF2.1</strain>
    </source>
</reference>